<dbReference type="Proteomes" id="UP000076079">
    <property type="component" value="Chromosome"/>
</dbReference>
<dbReference type="PANTHER" id="PTHR31497">
    <property type="entry name" value="AUTOCRINE PROLIFERATION REPRESSOR PROTEIN A"/>
    <property type="match status" value="1"/>
</dbReference>
<sequence precursor="true">MFIRLLPVALAGLLAVGTSALAQPLRVPASARSATALDRYVSTPDPAYKWSVVSTRQEGTLTVTTLEMTSQTWRTADEVDRTEWKHYLTVIRPETIESDTSLLYIAGGGNDRATLPKTDAMLAAIASGTKTIVTELRMIPNQPLTFFKDGVARKEDDLIAYGWRKYLDGGDDQWLARFPMTKAAVRAMDTVQAFAQSPEGGRRAITKFVVSGGSKRGWTTWTTAAVDSRVVAIMPAVIDVLNLKPSMIHHYRAYGFWAPAVSEYVTHGVMDRMGDPRFDKLLALVEPYSYRDRLATIPKFIINASGDQFFLPDSWQFYFDDLKGEKYLRYVPNADHSLKDTNAPTSLLAFYGAIVKGVARPKFDWSADKDGTLVIRPETKPRQVTFWQATNPEARDFRIETLGPVWKGTEVQPDAQGVYRARVTKPVKGFTAGFLEVEFDYGGPALLTFSTGVRVMPDILPFAAPRPGQPAAPSQP</sequence>
<feature type="chain" id="PRO_5007512118" evidence="1">
    <location>
        <begin position="23"/>
        <end position="476"/>
    </location>
</feature>
<reference evidence="2 3" key="1">
    <citation type="journal article" date="2016" name="Genome Announc.">
        <title>First Complete Genome Sequence of a Subdivision 6 Acidobacterium Strain.</title>
        <authorList>
            <person name="Huang S."/>
            <person name="Vieira S."/>
            <person name="Bunk B."/>
            <person name="Riedel T."/>
            <person name="Sproer C."/>
            <person name="Overmann J."/>
        </authorList>
    </citation>
    <scope>NUCLEOTIDE SEQUENCE [LARGE SCALE GENOMIC DNA]</scope>
    <source>
        <strain evidence="3">DSM 100886 HEG_-6_39</strain>
    </source>
</reference>
<gene>
    <name evidence="2" type="ORF">LuPra_05995</name>
</gene>
<dbReference type="InterPro" id="IPR009199">
    <property type="entry name" value="PhoPQ-act_pathogen-rel_PqaA"/>
</dbReference>
<dbReference type="AlphaFoldDB" id="A0A143PX14"/>
<dbReference type="EMBL" id="CP015136">
    <property type="protein sequence ID" value="AMY12713.1"/>
    <property type="molecule type" value="Genomic_DNA"/>
</dbReference>
<proteinExistence type="predicted"/>
<reference evidence="3" key="2">
    <citation type="submission" date="2016-04" db="EMBL/GenBank/DDBJ databases">
        <title>First Complete Genome Sequence of a Subdivision 6 Acidobacterium.</title>
        <authorList>
            <person name="Huang S."/>
            <person name="Vieira S."/>
            <person name="Bunk B."/>
            <person name="Riedel T."/>
            <person name="Sproeer C."/>
            <person name="Overmann J."/>
        </authorList>
    </citation>
    <scope>NUCLEOTIDE SEQUENCE [LARGE SCALE GENOMIC DNA]</scope>
    <source>
        <strain evidence="3">DSM 100886 HEG_-6_39</strain>
    </source>
</reference>
<keyword evidence="3" id="KW-1185">Reference proteome</keyword>
<dbReference type="STRING" id="1855912.LuPra_05995"/>
<dbReference type="Gene3D" id="3.40.50.1820">
    <property type="entry name" value="alpha/beta hydrolase"/>
    <property type="match status" value="1"/>
</dbReference>
<dbReference type="KEGG" id="abac:LuPra_05995"/>
<name>A0A143PX14_LUTPR</name>
<dbReference type="PANTHER" id="PTHR31497:SF0">
    <property type="entry name" value="AUTOCRINE PROLIFERATION REPRESSOR PROTEIN A"/>
    <property type="match status" value="1"/>
</dbReference>
<evidence type="ECO:0000313" key="2">
    <source>
        <dbReference type="EMBL" id="AMY12713.1"/>
    </source>
</evidence>
<feature type="signal peptide" evidence="1">
    <location>
        <begin position="1"/>
        <end position="22"/>
    </location>
</feature>
<evidence type="ECO:0000313" key="3">
    <source>
        <dbReference type="Proteomes" id="UP000076079"/>
    </source>
</evidence>
<protein>
    <submittedName>
        <fullName evidence="2">PhoPQ-activated pathogenicity-related protein</fullName>
    </submittedName>
</protein>
<dbReference type="PIRSF" id="PIRSF014728">
    <property type="entry name" value="PqaA"/>
    <property type="match status" value="1"/>
</dbReference>
<dbReference type="RefSeq" id="WP_110174149.1">
    <property type="nucleotide sequence ID" value="NZ_CP015136.1"/>
</dbReference>
<dbReference type="InterPro" id="IPR029058">
    <property type="entry name" value="AB_hydrolase_fold"/>
</dbReference>
<accession>A0A143PX14</accession>
<keyword evidence="1" id="KW-0732">Signal</keyword>
<dbReference type="Pfam" id="PF10142">
    <property type="entry name" value="PhoPQ_related"/>
    <property type="match status" value="1"/>
</dbReference>
<evidence type="ECO:0000256" key="1">
    <source>
        <dbReference type="SAM" id="SignalP"/>
    </source>
</evidence>
<dbReference type="SUPFAM" id="SSF53474">
    <property type="entry name" value="alpha/beta-Hydrolases"/>
    <property type="match status" value="1"/>
</dbReference>
<dbReference type="OrthoDB" id="8950502at2"/>
<organism evidence="2 3">
    <name type="scientific">Luteitalea pratensis</name>
    <dbReference type="NCBI Taxonomy" id="1855912"/>
    <lineage>
        <taxon>Bacteria</taxon>
        <taxon>Pseudomonadati</taxon>
        <taxon>Acidobacteriota</taxon>
        <taxon>Vicinamibacteria</taxon>
        <taxon>Vicinamibacterales</taxon>
        <taxon>Vicinamibacteraceae</taxon>
        <taxon>Luteitalea</taxon>
    </lineage>
</organism>